<name>A0A1I6VD02_9RHOB</name>
<protein>
    <submittedName>
        <fullName evidence="1">Uncharacterized protein</fullName>
    </submittedName>
</protein>
<keyword evidence="2" id="KW-1185">Reference proteome</keyword>
<evidence type="ECO:0000313" key="1">
    <source>
        <dbReference type="EMBL" id="SFT11616.1"/>
    </source>
</evidence>
<evidence type="ECO:0000313" key="2">
    <source>
        <dbReference type="Proteomes" id="UP000199239"/>
    </source>
</evidence>
<dbReference type="RefSeq" id="WP_093917423.1">
    <property type="nucleotide sequence ID" value="NZ_FPAJ01000006.1"/>
</dbReference>
<reference evidence="2" key="1">
    <citation type="submission" date="2016-10" db="EMBL/GenBank/DDBJ databases">
        <authorList>
            <person name="Varghese N."/>
            <person name="Submissions S."/>
        </authorList>
    </citation>
    <scope>NUCLEOTIDE SEQUENCE [LARGE SCALE GENOMIC DNA]</scope>
    <source>
        <strain evidence="2">DSM 23422</strain>
    </source>
</reference>
<accession>A0A1I6VD02</accession>
<dbReference type="STRING" id="394264.SAMN04488040_3243"/>
<dbReference type="AlphaFoldDB" id="A0A1I6VD02"/>
<organism evidence="1 2">
    <name type="scientific">Sulfitobacter marinus</name>
    <dbReference type="NCBI Taxonomy" id="394264"/>
    <lineage>
        <taxon>Bacteria</taxon>
        <taxon>Pseudomonadati</taxon>
        <taxon>Pseudomonadota</taxon>
        <taxon>Alphaproteobacteria</taxon>
        <taxon>Rhodobacterales</taxon>
        <taxon>Roseobacteraceae</taxon>
        <taxon>Sulfitobacter</taxon>
    </lineage>
</organism>
<proteinExistence type="predicted"/>
<dbReference type="OrthoDB" id="7854136at2"/>
<dbReference type="Proteomes" id="UP000199239">
    <property type="component" value="Unassembled WGS sequence"/>
</dbReference>
<sequence>MAQLSTLHVMEQTAFERPAPTFDMTSGQRAILNQLRLSAMTCRAAARTDLFEACALLTMDGEDAKRTFVETFIKCLPAAAQKQITWFAPGTAELSFDESWVMRCLFCIWDNETSNLSFLLKSRITPADRRYIGFLLGRISDQFSQI</sequence>
<gene>
    <name evidence="1" type="ORF">SAMN04488040_3243</name>
</gene>
<dbReference type="EMBL" id="FPAJ01000006">
    <property type="protein sequence ID" value="SFT11616.1"/>
    <property type="molecule type" value="Genomic_DNA"/>
</dbReference>